<gene>
    <name evidence="2" type="ORF">SSLN_LOCUS1915</name>
</gene>
<protein>
    <submittedName>
        <fullName evidence="4">BACK domain-containing protein</fullName>
    </submittedName>
</protein>
<evidence type="ECO:0000313" key="4">
    <source>
        <dbReference type="WBParaSite" id="SSLN_0000198201-mRNA-1"/>
    </source>
</evidence>
<dbReference type="Gene3D" id="1.25.40.420">
    <property type="match status" value="1"/>
</dbReference>
<dbReference type="EMBL" id="UYSU01009584">
    <property type="protein sequence ID" value="VDL88300.1"/>
    <property type="molecule type" value="Genomic_DNA"/>
</dbReference>
<organism evidence="4">
    <name type="scientific">Schistocephalus solidus</name>
    <name type="common">Tapeworm</name>
    <dbReference type="NCBI Taxonomy" id="70667"/>
    <lineage>
        <taxon>Eukaryota</taxon>
        <taxon>Metazoa</taxon>
        <taxon>Spiralia</taxon>
        <taxon>Lophotrochozoa</taxon>
        <taxon>Platyhelminthes</taxon>
        <taxon>Cestoda</taxon>
        <taxon>Eucestoda</taxon>
        <taxon>Diphyllobothriidea</taxon>
        <taxon>Diphyllobothriidae</taxon>
        <taxon>Schistocephalus</taxon>
    </lineage>
</organism>
<reference evidence="4" key="1">
    <citation type="submission" date="2016-06" db="UniProtKB">
        <authorList>
            <consortium name="WormBaseParasite"/>
        </authorList>
    </citation>
    <scope>IDENTIFICATION</scope>
</reference>
<dbReference type="WBParaSite" id="SSLN_0000198201-mRNA-1">
    <property type="protein sequence ID" value="SSLN_0000198201-mRNA-1"/>
    <property type="gene ID" value="SSLN_0000198201"/>
</dbReference>
<keyword evidence="3" id="KW-1185">Reference proteome</keyword>
<feature type="domain" description="BACK" evidence="1">
    <location>
        <begin position="2"/>
        <end position="67"/>
    </location>
</feature>
<dbReference type="Pfam" id="PF07707">
    <property type="entry name" value="BACK"/>
    <property type="match status" value="1"/>
</dbReference>
<evidence type="ECO:0000313" key="2">
    <source>
        <dbReference type="EMBL" id="VDL88300.1"/>
    </source>
</evidence>
<reference evidence="2 3" key="2">
    <citation type="submission" date="2018-11" db="EMBL/GenBank/DDBJ databases">
        <authorList>
            <consortium name="Pathogen Informatics"/>
        </authorList>
    </citation>
    <scope>NUCLEOTIDE SEQUENCE [LARGE SCALE GENOMIC DNA]</scope>
    <source>
        <strain evidence="2 3">NST_G2</strain>
    </source>
</reference>
<evidence type="ECO:0000259" key="1">
    <source>
        <dbReference type="Pfam" id="PF07707"/>
    </source>
</evidence>
<dbReference type="OrthoDB" id="6122406at2759"/>
<name>A0A183SCG6_SCHSO</name>
<dbReference type="InterPro" id="IPR011705">
    <property type="entry name" value="BACK"/>
</dbReference>
<dbReference type="Proteomes" id="UP000275846">
    <property type="component" value="Unassembled WGS sequence"/>
</dbReference>
<sequence>MLTERCISLKRQRFEEFIATDLFLRMPVGMVLILLRSDDLSVGSKEQVIKGISHWVDAAEKADDEKLKVNAPAMLKEV</sequence>
<dbReference type="AlphaFoldDB" id="A0A183SCG6"/>
<accession>A0A183SCG6</accession>
<evidence type="ECO:0000313" key="3">
    <source>
        <dbReference type="Proteomes" id="UP000275846"/>
    </source>
</evidence>
<proteinExistence type="predicted"/>